<reference evidence="2 3" key="1">
    <citation type="journal article" date="2023" name="Nucleic Acids Res.">
        <title>The hologenome of Daphnia magna reveals possible DNA methylation and microbiome-mediated evolution of the host genome.</title>
        <authorList>
            <person name="Chaturvedi A."/>
            <person name="Li X."/>
            <person name="Dhandapani V."/>
            <person name="Marshall H."/>
            <person name="Kissane S."/>
            <person name="Cuenca-Cambronero M."/>
            <person name="Asole G."/>
            <person name="Calvet F."/>
            <person name="Ruiz-Romero M."/>
            <person name="Marangio P."/>
            <person name="Guigo R."/>
            <person name="Rago D."/>
            <person name="Mirbahai L."/>
            <person name="Eastwood N."/>
            <person name="Colbourne J.K."/>
            <person name="Zhou J."/>
            <person name="Mallon E."/>
            <person name="Orsini L."/>
        </authorList>
    </citation>
    <scope>NUCLEOTIDE SEQUENCE [LARGE SCALE GENOMIC DNA]</scope>
    <source>
        <strain evidence="2">LRV0_1</strain>
    </source>
</reference>
<protein>
    <submittedName>
        <fullName evidence="2">Uncharacterized protein</fullName>
    </submittedName>
</protein>
<proteinExistence type="predicted"/>
<accession>A0ABR0APD0</accession>
<keyword evidence="3" id="KW-1185">Reference proteome</keyword>
<feature type="region of interest" description="Disordered" evidence="1">
    <location>
        <begin position="234"/>
        <end position="254"/>
    </location>
</feature>
<name>A0ABR0APD0_9CRUS</name>
<evidence type="ECO:0000256" key="1">
    <source>
        <dbReference type="SAM" id="MobiDB-lite"/>
    </source>
</evidence>
<dbReference type="EMBL" id="JAOYFB010000038">
    <property type="protein sequence ID" value="KAK4026977.1"/>
    <property type="molecule type" value="Genomic_DNA"/>
</dbReference>
<evidence type="ECO:0000313" key="3">
    <source>
        <dbReference type="Proteomes" id="UP001234178"/>
    </source>
</evidence>
<dbReference type="Proteomes" id="UP001234178">
    <property type="component" value="Unassembled WGS sequence"/>
</dbReference>
<comment type="caution">
    <text evidence="2">The sequence shown here is derived from an EMBL/GenBank/DDBJ whole genome shotgun (WGS) entry which is preliminary data.</text>
</comment>
<evidence type="ECO:0000313" key="2">
    <source>
        <dbReference type="EMBL" id="KAK4026977.1"/>
    </source>
</evidence>
<gene>
    <name evidence="2" type="ORF">OUZ56_015998</name>
</gene>
<feature type="compositionally biased region" description="Polar residues" evidence="1">
    <location>
        <begin position="243"/>
        <end position="254"/>
    </location>
</feature>
<organism evidence="2 3">
    <name type="scientific">Daphnia magna</name>
    <dbReference type="NCBI Taxonomy" id="35525"/>
    <lineage>
        <taxon>Eukaryota</taxon>
        <taxon>Metazoa</taxon>
        <taxon>Ecdysozoa</taxon>
        <taxon>Arthropoda</taxon>
        <taxon>Crustacea</taxon>
        <taxon>Branchiopoda</taxon>
        <taxon>Diplostraca</taxon>
        <taxon>Cladocera</taxon>
        <taxon>Anomopoda</taxon>
        <taxon>Daphniidae</taxon>
        <taxon>Daphnia</taxon>
    </lineage>
</organism>
<sequence>MEENFWQQVNFPQRLMRTIRMGTTIFPFAVPIPSETSIARKRKHKSRPISALCVLPDTNSRENSAVSLAQRRRRTTGVAIRRSDSNQFLQTVWRYKPEDNLVPSIGGVHTPLGTRAIFTEFRDTESGILLRKKKKMERNAEQQNVLYKEKENEMKRERCLVRSQQVPRSCSPRCFKMVSILFEWMNIVESSANKKRDKQKPSTFLISYYNVAETRRFAGRTRLVFHFQRQCPHQKRSNRAAKTPSQTCAENASSHWNVPPKLSAIYTEENHL</sequence>